<dbReference type="PANTHER" id="PTHR43335:SF4">
    <property type="entry name" value="ABC TRANSPORTER, ATP-BINDING PROTEIN"/>
    <property type="match status" value="1"/>
</dbReference>
<evidence type="ECO:0000256" key="1">
    <source>
        <dbReference type="ARBA" id="ARBA00005417"/>
    </source>
</evidence>
<dbReference type="RefSeq" id="WP_008326121.1">
    <property type="nucleotide sequence ID" value="NZ_AOLK01000022.1"/>
</dbReference>
<dbReference type="PATRIC" id="fig|1230453.4.peg.3277"/>
<keyword evidence="3" id="KW-0547">Nucleotide-binding</keyword>
<dbReference type="PROSITE" id="PS50893">
    <property type="entry name" value="ABC_TRANSPORTER_2"/>
    <property type="match status" value="1"/>
</dbReference>
<evidence type="ECO:0000259" key="5">
    <source>
        <dbReference type="PROSITE" id="PS50893"/>
    </source>
</evidence>
<evidence type="ECO:0000313" key="6">
    <source>
        <dbReference type="EMBL" id="ELZ82692.1"/>
    </source>
</evidence>
<evidence type="ECO:0000256" key="4">
    <source>
        <dbReference type="ARBA" id="ARBA00022840"/>
    </source>
</evidence>
<reference evidence="6 7" key="1">
    <citation type="journal article" date="2014" name="PLoS Genet.">
        <title>Phylogenetically driven sequencing of extremely halophilic archaea reveals strategies for static and dynamic osmo-response.</title>
        <authorList>
            <person name="Becker E.A."/>
            <person name="Seitzer P.M."/>
            <person name="Tritt A."/>
            <person name="Larsen D."/>
            <person name="Krusor M."/>
            <person name="Yao A.I."/>
            <person name="Wu D."/>
            <person name="Madern D."/>
            <person name="Eisen J.A."/>
            <person name="Darling A.E."/>
            <person name="Facciotti M.T."/>
        </authorList>
    </citation>
    <scope>NUCLEOTIDE SEQUENCE [LARGE SCALE GENOMIC DNA]</scope>
    <source>
        <strain evidence="6 7">ATCC BAA-1513</strain>
    </source>
</reference>
<evidence type="ECO:0000256" key="3">
    <source>
        <dbReference type="ARBA" id="ARBA00022741"/>
    </source>
</evidence>
<dbReference type="CDD" id="cd03230">
    <property type="entry name" value="ABC_DR_subfamily_A"/>
    <property type="match status" value="1"/>
</dbReference>
<keyword evidence="7" id="KW-1185">Reference proteome</keyword>
<gene>
    <name evidence="6" type="ORF">C453_16443</name>
</gene>
<sequence>MAAVELHNVSKRYSGTTAISDLSLSVERGEVFGFLGPNGAGKSTTIDILLNYIRPTSGSVEILGKDVRRNPVVVKKRVGVLPDQYAVFERMSGRKHVEFAIRSKGADDDPTDLLERVRLESAADRPATSYSKGMKQRLMLAMGLVGSPDLLVLDEPSTGLDPLGVRVMRTIVREERERGATVFFSSHILEQVEAVCDRVGILNEGSLVALDSMDGLREAVGASSQLTVTLDRVTDGVLDELDALDGVTAVDVEGESLVVACENTAKASVIDAVRVDGNTVQNITTDEPSLEDLFVSYTTEEP</sequence>
<dbReference type="SUPFAM" id="SSF52540">
    <property type="entry name" value="P-loop containing nucleoside triphosphate hydrolases"/>
    <property type="match status" value="1"/>
</dbReference>
<protein>
    <submittedName>
        <fullName evidence="6">ABC transporter</fullName>
    </submittedName>
</protein>
<dbReference type="GO" id="GO:0016887">
    <property type="term" value="F:ATP hydrolysis activity"/>
    <property type="evidence" value="ECO:0007669"/>
    <property type="project" value="InterPro"/>
</dbReference>
<dbReference type="InterPro" id="IPR003439">
    <property type="entry name" value="ABC_transporter-like_ATP-bd"/>
</dbReference>
<comment type="caution">
    <text evidence="6">The sequence shown here is derived from an EMBL/GenBank/DDBJ whole genome shotgun (WGS) entry which is preliminary data.</text>
</comment>
<comment type="similarity">
    <text evidence="1">Belongs to the ABC transporter superfamily.</text>
</comment>
<dbReference type="Proteomes" id="UP000011612">
    <property type="component" value="Unassembled WGS sequence"/>
</dbReference>
<dbReference type="PROSITE" id="PS00211">
    <property type="entry name" value="ABC_TRANSPORTER_1"/>
    <property type="match status" value="1"/>
</dbReference>
<keyword evidence="4" id="KW-0067">ATP-binding</keyword>
<dbReference type="Gene3D" id="3.40.50.300">
    <property type="entry name" value="P-loop containing nucleotide triphosphate hydrolases"/>
    <property type="match status" value="1"/>
</dbReference>
<dbReference type="STRING" id="1230453.C453_16443"/>
<dbReference type="SMART" id="SM00382">
    <property type="entry name" value="AAA"/>
    <property type="match status" value="1"/>
</dbReference>
<accession>M0HG19</accession>
<proteinExistence type="inferred from homology"/>
<dbReference type="InterPro" id="IPR027417">
    <property type="entry name" value="P-loop_NTPase"/>
</dbReference>
<dbReference type="Pfam" id="PF13732">
    <property type="entry name" value="DrrA1-3_C"/>
    <property type="match status" value="1"/>
</dbReference>
<feature type="domain" description="ABC transporter" evidence="5">
    <location>
        <begin position="4"/>
        <end position="229"/>
    </location>
</feature>
<evidence type="ECO:0000256" key="2">
    <source>
        <dbReference type="ARBA" id="ARBA00022448"/>
    </source>
</evidence>
<dbReference type="AlphaFoldDB" id="M0HG19"/>
<evidence type="ECO:0000313" key="7">
    <source>
        <dbReference type="Proteomes" id="UP000011612"/>
    </source>
</evidence>
<dbReference type="InterPro" id="IPR025302">
    <property type="entry name" value="DrrA1/2-like_C"/>
</dbReference>
<keyword evidence="2" id="KW-0813">Transport</keyword>
<organism evidence="6 7">
    <name type="scientific">Haloferax elongans ATCC BAA-1513</name>
    <dbReference type="NCBI Taxonomy" id="1230453"/>
    <lineage>
        <taxon>Archaea</taxon>
        <taxon>Methanobacteriati</taxon>
        <taxon>Methanobacteriota</taxon>
        <taxon>Stenosarchaea group</taxon>
        <taxon>Halobacteria</taxon>
        <taxon>Halobacteriales</taxon>
        <taxon>Haloferacaceae</taxon>
        <taxon>Haloferax</taxon>
    </lineage>
</organism>
<dbReference type="InterPro" id="IPR017871">
    <property type="entry name" value="ABC_transporter-like_CS"/>
</dbReference>
<dbReference type="OrthoDB" id="87732at2157"/>
<dbReference type="GO" id="GO:0005524">
    <property type="term" value="F:ATP binding"/>
    <property type="evidence" value="ECO:0007669"/>
    <property type="project" value="UniProtKB-KW"/>
</dbReference>
<dbReference type="Pfam" id="PF00005">
    <property type="entry name" value="ABC_tran"/>
    <property type="match status" value="1"/>
</dbReference>
<dbReference type="InterPro" id="IPR003593">
    <property type="entry name" value="AAA+_ATPase"/>
</dbReference>
<name>M0HG19_HALEO</name>
<dbReference type="PANTHER" id="PTHR43335">
    <property type="entry name" value="ABC TRANSPORTER, ATP-BINDING PROTEIN"/>
    <property type="match status" value="1"/>
</dbReference>
<dbReference type="EMBL" id="AOLK01000022">
    <property type="protein sequence ID" value="ELZ82692.1"/>
    <property type="molecule type" value="Genomic_DNA"/>
</dbReference>